<dbReference type="GO" id="GO:0006281">
    <property type="term" value="P:DNA repair"/>
    <property type="evidence" value="ECO:0007669"/>
    <property type="project" value="UniProtKB-KW"/>
</dbReference>
<dbReference type="InterPro" id="IPR017871">
    <property type="entry name" value="ABC_transporter-like_CS"/>
</dbReference>
<gene>
    <name evidence="18" type="ORF">AADEFJLK_04259</name>
</gene>
<evidence type="ECO:0000256" key="3">
    <source>
        <dbReference type="ARBA" id="ARBA00022723"/>
    </source>
</evidence>
<dbReference type="Pfam" id="PF00005">
    <property type="entry name" value="ABC_tran"/>
    <property type="match status" value="1"/>
</dbReference>
<keyword evidence="6" id="KW-0227">DNA damage</keyword>
<evidence type="ECO:0000256" key="5">
    <source>
        <dbReference type="ARBA" id="ARBA00022741"/>
    </source>
</evidence>
<dbReference type="PROSITE" id="PS00211">
    <property type="entry name" value="ABC_TRANSPORTER_1"/>
    <property type="match status" value="1"/>
</dbReference>
<keyword evidence="13" id="KW-0234">DNA repair</keyword>
<evidence type="ECO:0000256" key="9">
    <source>
        <dbReference type="ARBA" id="ARBA00022833"/>
    </source>
</evidence>
<name>A0A2S5CGP3_9GAMM</name>
<dbReference type="Gene3D" id="3.30.1490.20">
    <property type="entry name" value="ATP-grasp fold, A domain"/>
    <property type="match status" value="1"/>
</dbReference>
<evidence type="ECO:0000256" key="10">
    <source>
        <dbReference type="ARBA" id="ARBA00022840"/>
    </source>
</evidence>
<dbReference type="GO" id="GO:0003677">
    <property type="term" value="F:DNA binding"/>
    <property type="evidence" value="ECO:0007669"/>
    <property type="project" value="UniProtKB-KW"/>
</dbReference>
<keyword evidence="5" id="KW-0547">Nucleotide-binding</keyword>
<dbReference type="GO" id="GO:0005737">
    <property type="term" value="C:cytoplasm"/>
    <property type="evidence" value="ECO:0007669"/>
    <property type="project" value="UniProtKB-SubCell"/>
</dbReference>
<evidence type="ECO:0000313" key="18">
    <source>
        <dbReference type="EMBL" id="POZ49978.1"/>
    </source>
</evidence>
<protein>
    <recommendedName>
        <fullName evidence="15">UvrABC system protein A</fullName>
    </recommendedName>
    <alternativeName>
        <fullName evidence="16">Excinuclease ABC subunit A</fullName>
    </alternativeName>
</protein>
<evidence type="ECO:0000256" key="8">
    <source>
        <dbReference type="ARBA" id="ARBA00022771"/>
    </source>
</evidence>
<comment type="caution">
    <text evidence="18">The sequence shown here is derived from an EMBL/GenBank/DDBJ whole genome shotgun (WGS) entry which is preliminary data.</text>
</comment>
<dbReference type="PANTHER" id="PTHR43152">
    <property type="entry name" value="UVRABC SYSTEM PROTEIN A"/>
    <property type="match status" value="1"/>
</dbReference>
<keyword evidence="11" id="KW-0267">Excision nuclease</keyword>
<dbReference type="SUPFAM" id="SSF52540">
    <property type="entry name" value="P-loop containing nucleoside triphosphate hydrolases"/>
    <property type="match status" value="2"/>
</dbReference>
<dbReference type="Gene3D" id="3.40.50.300">
    <property type="entry name" value="P-loop containing nucleotide triphosphate hydrolases"/>
    <property type="match status" value="2"/>
</dbReference>
<dbReference type="InterPro" id="IPR003439">
    <property type="entry name" value="ABC_transporter-like_ATP-bd"/>
</dbReference>
<evidence type="ECO:0000256" key="2">
    <source>
        <dbReference type="ARBA" id="ARBA00022490"/>
    </source>
</evidence>
<dbReference type="PROSITE" id="PS50893">
    <property type="entry name" value="ABC_TRANSPORTER_2"/>
    <property type="match status" value="1"/>
</dbReference>
<keyword evidence="2" id="KW-0963">Cytoplasm</keyword>
<dbReference type="Gene3D" id="1.20.1580.10">
    <property type="entry name" value="ABC transporter ATPase like domain"/>
    <property type="match status" value="2"/>
</dbReference>
<sequence>MERLKIDTIEVIGADANNLRDVDVHFPIGGISMVVGMSGSGKSSLLKNVLATEGNQRLKDFLGVGQNHLDPPLNHAFVGALPATIHVGQRAFRASSRTTVGTASGLLSLLRQMFLRWSYPVSRATGHPVNRPNAIDYTDWLLEHHSGNIVVWAIPLSFVASDGMDMAQRLLDLGLKSVIVRSETDSPQQWENGRLILLANFKPLSLKSRHLVEVEIGSINLGTRTVKNDQKLRDLLDLAFKAGEGKVFVETLHSNIQDFQGPNGPGLDSRHHWVTPMDQRIYRPADHHLLSFNAPDHEASGACPECRGLGKAATIDIDALINNSQRSMHQGACALWSTKNYKFVNIQHSTIEGLRGMAGFDPDIPWNQLSKEAQNLILNGSGAALITDIEPSTLRKMSKPRPYPGLVPSIMKHIINGSKTGEHLAFLIRDGRCSLCQGTRWSHAARSLILGHQTIDGILQMNFDELAALCQPSSIFAQTLPSEAAPFLAQISRLTESLVGVGLSHLSADRGMLEISEGESRRIRLAAVFDGRHRGLCLLLDEPARGLHDEDVLRLTETLEQLRGQHTLIINEHRQQLAQVADHFIQLGPSGGPKGGQITYVGSVPEQWWESPVEMKRVARPVDVNGPYLLIRGACCHNLNNQDVSIPLGHLICITGISGSGKSSFVHGVLKPALNNPQNPNPQSWREIEVTQHINEVISLDQGTPPANRHSTVATFLDLAKALRSHYGKLPQTIHAKLNDRDFGLNSGCGRCSGCLGIGETKDGEHWIPCSSCGGSRFGSLVLSIHDHGLNFSQLLDKTMEQLLDLHHPAVAPFIPFIKSITNLGLGHLSLGRRLDTLSGGEIQRLRIARQLNLNNPHGFVLLLDEPASGLHKRDVANLLNALDHVLADGKNTVILVEHNLSIVAASDWIIEFGPGSGPKGGTVVATGSPDQLCHTDTATGRMLLNFGKAGVAKELSLLTPNKEAMTINAATAASTLRWLRRLLGDDIPPSTSPQGTVVSTPTVVFHPEKLGQTRLIEYGGLDRELLTLMLELQMIGDSRFSIQNILKCWQEHPKAELFVHPIIQDIYIWGNNLPTSLIEERRKQLVSQGYQWLEAKNIAKIRVGGIPFYCPQDANMQQRQETLDTAIAVGGGYVELCEDGHLLHSYTRRLIDLEGMLIGPLKISPYDLQHNGQRGKCIACKGSGLIMTYDSRLIFGLTDHPIEEKVALHPRALEILKGVHRNILLPFLRRMNKEGLWPAKKPIKDWSTKEQDLILHGFWCRPGPGSFLKTANINSNEVVSWLRWDGLYHHLRENLDQGLQDWQRQLLESAREQPCPTCDGLGLLPYIQLITFGGKNYGDWIKQGTVRELWSVLHKLQPEGGRLKHRRERLLAILATLIDKGFGHTYLFHLISPDVAAQFVPLVVSQFTLMPVLMESLASD</sequence>
<evidence type="ECO:0000256" key="13">
    <source>
        <dbReference type="ARBA" id="ARBA00023204"/>
    </source>
</evidence>
<comment type="similarity">
    <text evidence="14">Belongs to the ABC transporter superfamily. UvrA family.</text>
</comment>
<evidence type="ECO:0000256" key="4">
    <source>
        <dbReference type="ARBA" id="ARBA00022737"/>
    </source>
</evidence>
<evidence type="ECO:0000256" key="12">
    <source>
        <dbReference type="ARBA" id="ARBA00023125"/>
    </source>
</evidence>
<dbReference type="GO" id="GO:0005524">
    <property type="term" value="F:ATP binding"/>
    <property type="evidence" value="ECO:0007669"/>
    <property type="project" value="UniProtKB-KW"/>
</dbReference>
<keyword evidence="4" id="KW-0677">Repeat</keyword>
<dbReference type="PANTHER" id="PTHR43152:SF3">
    <property type="entry name" value="UVRABC SYSTEM PROTEIN A"/>
    <property type="match status" value="1"/>
</dbReference>
<keyword evidence="12" id="KW-0238">DNA-binding</keyword>
<reference evidence="18 19" key="1">
    <citation type="submission" date="2017-11" db="EMBL/GenBank/DDBJ databases">
        <title>Draft Genome Sequence of Methylobacter psychrotolerans Sph1T, an Obligate Methanotroph from Low-Temperature Environments.</title>
        <authorList>
            <person name="Oshkin I.Y."/>
            <person name="Miroshnikov K."/>
            <person name="Belova S.E."/>
            <person name="Korzhenkov A."/>
            <person name="Toshchakov S.V."/>
            <person name="Dedysh S.N."/>
        </authorList>
    </citation>
    <scope>NUCLEOTIDE SEQUENCE [LARGE SCALE GENOMIC DNA]</scope>
    <source>
        <strain evidence="18 19">Sph1</strain>
    </source>
</reference>
<evidence type="ECO:0000256" key="16">
    <source>
        <dbReference type="ARBA" id="ARBA00042156"/>
    </source>
</evidence>
<feature type="domain" description="ABC transporter" evidence="17">
    <location>
        <begin position="619"/>
        <end position="940"/>
    </location>
</feature>
<dbReference type="EMBL" id="PGFZ01000018">
    <property type="protein sequence ID" value="POZ49978.1"/>
    <property type="molecule type" value="Genomic_DNA"/>
</dbReference>
<keyword evidence="10" id="KW-0067">ATP-binding</keyword>
<dbReference type="InterPro" id="IPR013815">
    <property type="entry name" value="ATP_grasp_subdomain_1"/>
</dbReference>
<evidence type="ECO:0000256" key="15">
    <source>
        <dbReference type="ARBA" id="ARBA00039316"/>
    </source>
</evidence>
<comment type="subcellular location">
    <subcellularLocation>
        <location evidence="1">Cytoplasm</location>
    </subcellularLocation>
</comment>
<dbReference type="Gene3D" id="1.10.8.280">
    <property type="entry name" value="ABC transporter ATPase domain-like"/>
    <property type="match status" value="2"/>
</dbReference>
<dbReference type="InterPro" id="IPR041552">
    <property type="entry name" value="UvrA_DNA-bd"/>
</dbReference>
<dbReference type="InterPro" id="IPR027417">
    <property type="entry name" value="P-loop_NTPase"/>
</dbReference>
<evidence type="ECO:0000256" key="6">
    <source>
        <dbReference type="ARBA" id="ARBA00022763"/>
    </source>
</evidence>
<evidence type="ECO:0000259" key="17">
    <source>
        <dbReference type="PROSITE" id="PS50893"/>
    </source>
</evidence>
<keyword evidence="9" id="KW-0862">Zinc</keyword>
<dbReference type="GO" id="GO:0016887">
    <property type="term" value="F:ATP hydrolysis activity"/>
    <property type="evidence" value="ECO:0007669"/>
    <property type="project" value="InterPro"/>
</dbReference>
<evidence type="ECO:0000256" key="7">
    <source>
        <dbReference type="ARBA" id="ARBA00022769"/>
    </source>
</evidence>
<keyword evidence="7" id="KW-0228">DNA excision</keyword>
<evidence type="ECO:0000256" key="1">
    <source>
        <dbReference type="ARBA" id="ARBA00004496"/>
    </source>
</evidence>
<keyword evidence="3" id="KW-0479">Metal-binding</keyword>
<dbReference type="Proteomes" id="UP000237423">
    <property type="component" value="Unassembled WGS sequence"/>
</dbReference>
<dbReference type="RefSeq" id="WP_103975705.1">
    <property type="nucleotide sequence ID" value="NZ_PGFZ01000018.1"/>
</dbReference>
<evidence type="ECO:0000256" key="11">
    <source>
        <dbReference type="ARBA" id="ARBA00022881"/>
    </source>
</evidence>
<evidence type="ECO:0000313" key="19">
    <source>
        <dbReference type="Proteomes" id="UP000237423"/>
    </source>
</evidence>
<dbReference type="GO" id="GO:0004518">
    <property type="term" value="F:nuclease activity"/>
    <property type="evidence" value="ECO:0007669"/>
    <property type="project" value="UniProtKB-KW"/>
</dbReference>
<dbReference type="GO" id="GO:0008270">
    <property type="term" value="F:zinc ion binding"/>
    <property type="evidence" value="ECO:0007669"/>
    <property type="project" value="UniProtKB-KW"/>
</dbReference>
<evidence type="ECO:0000256" key="14">
    <source>
        <dbReference type="ARBA" id="ARBA00038000"/>
    </source>
</evidence>
<keyword evidence="8" id="KW-0863">Zinc-finger</keyword>
<organism evidence="18 19">
    <name type="scientific">Methylovulum psychrotolerans</name>
    <dbReference type="NCBI Taxonomy" id="1704499"/>
    <lineage>
        <taxon>Bacteria</taxon>
        <taxon>Pseudomonadati</taxon>
        <taxon>Pseudomonadota</taxon>
        <taxon>Gammaproteobacteria</taxon>
        <taxon>Methylococcales</taxon>
        <taxon>Methylococcaceae</taxon>
        <taxon>Methylovulum</taxon>
    </lineage>
</organism>
<proteinExistence type="inferred from homology"/>
<dbReference type="Pfam" id="PF17755">
    <property type="entry name" value="UvrA_DNA-bind"/>
    <property type="match status" value="1"/>
</dbReference>
<accession>A0A2S5CGP3</accession>